<evidence type="ECO:0000313" key="2">
    <source>
        <dbReference type="EMBL" id="PSR76666.1"/>
    </source>
</evidence>
<sequence>MSQGLPGLITRNKERKPGAAQESRVNRNCKSGQDIGNEELEEVSLGEVSSCAAQPSQSISANVIDARGPTGEDLVYLTVLHDLLALNRADDD</sequence>
<reference evidence="2 3" key="1">
    <citation type="submission" date="2018-02" db="EMBL/GenBank/DDBJ databases">
        <title>Genome sequence of the basidiomycete white-rot fungus Phlebia centrifuga.</title>
        <authorList>
            <person name="Granchi Z."/>
            <person name="Peng M."/>
            <person name="de Vries R.P."/>
            <person name="Hilden K."/>
            <person name="Makela M.R."/>
            <person name="Grigoriev I."/>
            <person name="Riley R."/>
        </authorList>
    </citation>
    <scope>NUCLEOTIDE SEQUENCE [LARGE SCALE GENOMIC DNA]</scope>
    <source>
        <strain evidence="2 3">FBCC195</strain>
    </source>
</reference>
<evidence type="ECO:0000256" key="1">
    <source>
        <dbReference type="SAM" id="MobiDB-lite"/>
    </source>
</evidence>
<organism evidence="2 3">
    <name type="scientific">Hermanssonia centrifuga</name>
    <dbReference type="NCBI Taxonomy" id="98765"/>
    <lineage>
        <taxon>Eukaryota</taxon>
        <taxon>Fungi</taxon>
        <taxon>Dikarya</taxon>
        <taxon>Basidiomycota</taxon>
        <taxon>Agaricomycotina</taxon>
        <taxon>Agaricomycetes</taxon>
        <taxon>Polyporales</taxon>
        <taxon>Meruliaceae</taxon>
        <taxon>Hermanssonia</taxon>
    </lineage>
</organism>
<name>A0A2R6NU72_9APHY</name>
<dbReference type="EMBL" id="MLYV02000837">
    <property type="protein sequence ID" value="PSR76666.1"/>
    <property type="molecule type" value="Genomic_DNA"/>
</dbReference>
<feature type="region of interest" description="Disordered" evidence="1">
    <location>
        <begin position="1"/>
        <end position="33"/>
    </location>
</feature>
<proteinExistence type="predicted"/>
<protein>
    <submittedName>
        <fullName evidence="2">Uncharacterized protein</fullName>
    </submittedName>
</protein>
<gene>
    <name evidence="2" type="ORF">PHLCEN_2v8263</name>
</gene>
<evidence type="ECO:0000313" key="3">
    <source>
        <dbReference type="Proteomes" id="UP000186601"/>
    </source>
</evidence>
<accession>A0A2R6NU72</accession>
<dbReference type="AlphaFoldDB" id="A0A2R6NU72"/>
<comment type="caution">
    <text evidence="2">The sequence shown here is derived from an EMBL/GenBank/DDBJ whole genome shotgun (WGS) entry which is preliminary data.</text>
</comment>
<keyword evidence="3" id="KW-1185">Reference proteome</keyword>
<dbReference type="Proteomes" id="UP000186601">
    <property type="component" value="Unassembled WGS sequence"/>
</dbReference>